<evidence type="ECO:0000256" key="2">
    <source>
        <dbReference type="ARBA" id="ARBA00023002"/>
    </source>
</evidence>
<name>A0A168CTF6_9EURO</name>
<protein>
    <submittedName>
        <fullName evidence="4">NmrA-like family protein</fullName>
    </submittedName>
</protein>
<sequence>MIKAQNILLVGATGLIGGWILDAVIANKQEFQRIAIFTSQKSLEHKKERIEDLRSKHVEIVVGDIRDAKSVADAFEGFDTIISALGRDALLEQISLIDIAEQSKSVKWFFPSEYGTDIEYGPQSVHEKPHQLKLKVRERLRKIDENNLIFTCVVTGPFADGYIGPLTLGPRGGGFDAREKKANLLGDGDGKISLTTMADVGKLVVAALLHPEASRNRALKVNSFTTTPNDILAEFQKQTGEKQWDVTYTPLDDLKKIEEHAWADKLPSATPLTLRRIWTEGGTLYEKRDNELIGDPPMETLSDAVRRSLASY</sequence>
<dbReference type="OrthoDB" id="419598at2759"/>
<dbReference type="InterPro" id="IPR045312">
    <property type="entry name" value="PCBER-like"/>
</dbReference>
<dbReference type="InterPro" id="IPR036291">
    <property type="entry name" value="NAD(P)-bd_dom_sf"/>
</dbReference>
<dbReference type="InterPro" id="IPR051609">
    <property type="entry name" value="NmrA/Isoflavone_reductase-like"/>
</dbReference>
<evidence type="ECO:0000259" key="3">
    <source>
        <dbReference type="Pfam" id="PF05368"/>
    </source>
</evidence>
<evidence type="ECO:0000313" key="4">
    <source>
        <dbReference type="EMBL" id="KZZ96991.1"/>
    </source>
</evidence>
<dbReference type="Proteomes" id="UP000242877">
    <property type="component" value="Unassembled WGS sequence"/>
</dbReference>
<keyword evidence="2" id="KW-0560">Oxidoreductase</keyword>
<proteinExistence type="predicted"/>
<keyword evidence="5" id="KW-1185">Reference proteome</keyword>
<organism evidence="4 5">
    <name type="scientific">Ascosphaera apis ARSEF 7405</name>
    <dbReference type="NCBI Taxonomy" id="392613"/>
    <lineage>
        <taxon>Eukaryota</taxon>
        <taxon>Fungi</taxon>
        <taxon>Dikarya</taxon>
        <taxon>Ascomycota</taxon>
        <taxon>Pezizomycotina</taxon>
        <taxon>Eurotiomycetes</taxon>
        <taxon>Eurotiomycetidae</taxon>
        <taxon>Onygenales</taxon>
        <taxon>Ascosphaeraceae</taxon>
        <taxon>Ascosphaera</taxon>
    </lineage>
</organism>
<dbReference type="Pfam" id="PF05368">
    <property type="entry name" value="NmrA"/>
    <property type="match status" value="1"/>
</dbReference>
<dbReference type="Gene3D" id="3.90.25.10">
    <property type="entry name" value="UDP-galactose 4-epimerase, domain 1"/>
    <property type="match status" value="1"/>
</dbReference>
<keyword evidence="1" id="KW-0521">NADP</keyword>
<comment type="caution">
    <text evidence="4">The sequence shown here is derived from an EMBL/GenBank/DDBJ whole genome shotgun (WGS) entry which is preliminary data.</text>
</comment>
<gene>
    <name evidence="4" type="ORF">AAP_00634</name>
</gene>
<dbReference type="PANTHER" id="PTHR47706">
    <property type="entry name" value="NMRA-LIKE FAMILY PROTEIN"/>
    <property type="match status" value="1"/>
</dbReference>
<dbReference type="SUPFAM" id="SSF51735">
    <property type="entry name" value="NAD(P)-binding Rossmann-fold domains"/>
    <property type="match status" value="1"/>
</dbReference>
<feature type="domain" description="NmrA-like" evidence="3">
    <location>
        <begin position="5"/>
        <end position="259"/>
    </location>
</feature>
<evidence type="ECO:0000313" key="5">
    <source>
        <dbReference type="Proteomes" id="UP000242877"/>
    </source>
</evidence>
<reference evidence="4 5" key="1">
    <citation type="journal article" date="2016" name="Genome Biol. Evol.">
        <title>Divergent and convergent evolution of fungal pathogenicity.</title>
        <authorList>
            <person name="Shang Y."/>
            <person name="Xiao G."/>
            <person name="Zheng P."/>
            <person name="Cen K."/>
            <person name="Zhan S."/>
            <person name="Wang C."/>
        </authorList>
    </citation>
    <scope>NUCLEOTIDE SEQUENCE [LARGE SCALE GENOMIC DNA]</scope>
    <source>
        <strain evidence="4 5">ARSEF 7405</strain>
    </source>
</reference>
<dbReference type="PANTHER" id="PTHR47706:SF11">
    <property type="entry name" value="ISOFLAVONE REDUCTASE FAMILY PROTEIN (AFU_ORTHOLOGUE AFUA_1G12510)"/>
    <property type="match status" value="1"/>
</dbReference>
<dbReference type="GO" id="GO:0016491">
    <property type="term" value="F:oxidoreductase activity"/>
    <property type="evidence" value="ECO:0007669"/>
    <property type="project" value="UniProtKB-KW"/>
</dbReference>
<dbReference type="CDD" id="cd05259">
    <property type="entry name" value="PCBER_SDR_a"/>
    <property type="match status" value="1"/>
</dbReference>
<dbReference type="VEuPathDB" id="FungiDB:AAP_00634"/>
<accession>A0A168CTF6</accession>
<dbReference type="AlphaFoldDB" id="A0A168CTF6"/>
<dbReference type="Gene3D" id="3.40.50.720">
    <property type="entry name" value="NAD(P)-binding Rossmann-like Domain"/>
    <property type="match status" value="1"/>
</dbReference>
<dbReference type="InterPro" id="IPR008030">
    <property type="entry name" value="NmrA-like"/>
</dbReference>
<evidence type="ECO:0000256" key="1">
    <source>
        <dbReference type="ARBA" id="ARBA00022857"/>
    </source>
</evidence>
<dbReference type="EMBL" id="AZGZ01000002">
    <property type="protein sequence ID" value="KZZ96991.1"/>
    <property type="molecule type" value="Genomic_DNA"/>
</dbReference>